<evidence type="ECO:0000256" key="1">
    <source>
        <dbReference type="SAM" id="MobiDB-lite"/>
    </source>
</evidence>
<dbReference type="PANTHER" id="PTHR28291">
    <property type="entry name" value="CTD KINASE SUBUNIT GAMMA"/>
    <property type="match status" value="1"/>
</dbReference>
<protein>
    <recommendedName>
        <fullName evidence="2">CID domain-containing protein</fullName>
    </recommendedName>
</protein>
<organism evidence="3 4">
    <name type="scientific">Leucocoprinus leucothites</name>
    <dbReference type="NCBI Taxonomy" id="201217"/>
    <lineage>
        <taxon>Eukaryota</taxon>
        <taxon>Fungi</taxon>
        <taxon>Dikarya</taxon>
        <taxon>Basidiomycota</taxon>
        <taxon>Agaricomycotina</taxon>
        <taxon>Agaricomycetes</taxon>
        <taxon>Agaricomycetidae</taxon>
        <taxon>Agaricales</taxon>
        <taxon>Agaricineae</taxon>
        <taxon>Agaricaceae</taxon>
        <taxon>Leucocoprinus</taxon>
    </lineage>
</organism>
<accession>A0A8H5D9W0</accession>
<dbReference type="AlphaFoldDB" id="A0A8H5D9W0"/>
<proteinExistence type="predicted"/>
<dbReference type="GO" id="GO:0070692">
    <property type="term" value="C:CTDK-1 complex"/>
    <property type="evidence" value="ECO:0007669"/>
    <property type="project" value="InterPro"/>
</dbReference>
<feature type="compositionally biased region" description="Basic and acidic residues" evidence="1">
    <location>
        <begin position="165"/>
        <end position="178"/>
    </location>
</feature>
<feature type="domain" description="CID" evidence="2">
    <location>
        <begin position="2"/>
        <end position="149"/>
    </location>
</feature>
<feature type="region of interest" description="Disordered" evidence="1">
    <location>
        <begin position="238"/>
        <end position="272"/>
    </location>
</feature>
<dbReference type="Proteomes" id="UP000559027">
    <property type="component" value="Unassembled WGS sequence"/>
</dbReference>
<feature type="region of interest" description="Disordered" evidence="1">
    <location>
        <begin position="148"/>
        <end position="178"/>
    </location>
</feature>
<dbReference type="Pfam" id="PF12350">
    <property type="entry name" value="CTK3_C"/>
    <property type="match status" value="1"/>
</dbReference>
<dbReference type="Gene3D" id="1.25.40.90">
    <property type="match status" value="1"/>
</dbReference>
<evidence type="ECO:0000313" key="4">
    <source>
        <dbReference type="Proteomes" id="UP000559027"/>
    </source>
</evidence>
<name>A0A8H5D9W0_9AGAR</name>
<evidence type="ECO:0000313" key="3">
    <source>
        <dbReference type="EMBL" id="KAF5354967.1"/>
    </source>
</evidence>
<sequence length="272" mass="31203">MDPFEVRMQFITLLRRLTASQQSIQKVVGFSVKFAQCGEDLWDCILEECQKGSINSRINILHFLDSLCETCHLLKSRSGNTKEGSTPKLPYVDYLARDLPKVIELVVPEGRQGLPNLSSTKQILESWRTKRVIDPQKLDEVLAPLNTRTTTTTTTTDPSQPVPEPEAHDHLSRNDVFKRIEEDRERHKRLRERRWVQTISHDTTDYRALSLACFLPLTDSTEGGRDYPFDIEFENEWETRSDWNEDDDEAAAEESELCFRTGGAGEAPMDLS</sequence>
<dbReference type="OrthoDB" id="21266at2759"/>
<dbReference type="InterPro" id="IPR008942">
    <property type="entry name" value="ENTH_VHS"/>
</dbReference>
<comment type="caution">
    <text evidence="3">The sequence shown here is derived from an EMBL/GenBank/DDBJ whole genome shotgun (WGS) entry which is preliminary data.</text>
</comment>
<dbReference type="GO" id="GO:0045943">
    <property type="term" value="P:positive regulation of transcription by RNA polymerase I"/>
    <property type="evidence" value="ECO:0007669"/>
    <property type="project" value="TreeGrafter"/>
</dbReference>
<dbReference type="InterPro" id="IPR006569">
    <property type="entry name" value="CID_dom"/>
</dbReference>
<dbReference type="InterPro" id="IPR024637">
    <property type="entry name" value="Ctk3_C"/>
</dbReference>
<gene>
    <name evidence="3" type="ORF">D9756_005617</name>
</gene>
<dbReference type="PANTHER" id="PTHR28291:SF1">
    <property type="entry name" value="CTD KINASE SUBUNIT GAMMA"/>
    <property type="match status" value="1"/>
</dbReference>
<dbReference type="InterPro" id="IPR024638">
    <property type="entry name" value="Ctk3_N"/>
</dbReference>
<dbReference type="GO" id="GO:0032786">
    <property type="term" value="P:positive regulation of DNA-templated transcription, elongation"/>
    <property type="evidence" value="ECO:0007669"/>
    <property type="project" value="InterPro"/>
</dbReference>
<dbReference type="EMBL" id="JAACJO010000008">
    <property type="protein sequence ID" value="KAF5354967.1"/>
    <property type="molecule type" value="Genomic_DNA"/>
</dbReference>
<evidence type="ECO:0000259" key="2">
    <source>
        <dbReference type="PROSITE" id="PS51391"/>
    </source>
</evidence>
<reference evidence="3 4" key="1">
    <citation type="journal article" date="2020" name="ISME J.">
        <title>Uncovering the hidden diversity of litter-decomposition mechanisms in mushroom-forming fungi.</title>
        <authorList>
            <person name="Floudas D."/>
            <person name="Bentzer J."/>
            <person name="Ahren D."/>
            <person name="Johansson T."/>
            <person name="Persson P."/>
            <person name="Tunlid A."/>
        </authorList>
    </citation>
    <scope>NUCLEOTIDE SEQUENCE [LARGE SCALE GENOMIC DNA]</scope>
    <source>
        <strain evidence="3 4">CBS 146.42</strain>
    </source>
</reference>
<feature type="compositionally biased region" description="Acidic residues" evidence="1">
    <location>
        <begin position="244"/>
        <end position="256"/>
    </location>
</feature>
<dbReference type="InterPro" id="IPR042326">
    <property type="entry name" value="Ctk3"/>
</dbReference>
<dbReference type="Pfam" id="PF12243">
    <property type="entry name" value="CTK3"/>
    <property type="match status" value="1"/>
</dbReference>
<dbReference type="PROSITE" id="PS51391">
    <property type="entry name" value="CID"/>
    <property type="match status" value="1"/>
</dbReference>
<keyword evidence="4" id="KW-1185">Reference proteome</keyword>